<comment type="caution">
    <text evidence="1">The sequence shown here is derived from an EMBL/GenBank/DDBJ whole genome shotgun (WGS) entry which is preliminary data.</text>
</comment>
<evidence type="ECO:0000313" key="1">
    <source>
        <dbReference type="EMBL" id="MBF4102957.1"/>
    </source>
</evidence>
<protein>
    <submittedName>
        <fullName evidence="1">Uncharacterized protein</fullName>
    </submittedName>
</protein>
<dbReference type="EMBL" id="JADION010000041">
    <property type="protein sequence ID" value="MBF4102957.1"/>
    <property type="molecule type" value="Genomic_DNA"/>
</dbReference>
<proteinExistence type="predicted"/>
<reference evidence="1" key="1">
    <citation type="submission" date="2020-11" db="EMBL/GenBank/DDBJ databases">
        <title>Gallibacterium anatis 1637, full genome, WGS.</title>
        <authorList>
            <person name="Laishevtcev A.I."/>
            <person name="Yakimova E.A."/>
            <person name="Petkovich D."/>
            <person name="Stepanova T.V."/>
            <person name="Kalendr R.S."/>
            <person name="Rubalsky E.O."/>
            <person name="Zulkarneev E.R."/>
            <person name="Aleshkin A.V."/>
        </authorList>
    </citation>
    <scope>NUCLEOTIDE SEQUENCE</scope>
    <source>
        <strain evidence="1">1637</strain>
    </source>
</reference>
<organism evidence="1">
    <name type="scientific">Gallibacterium anatis</name>
    <dbReference type="NCBI Taxonomy" id="750"/>
    <lineage>
        <taxon>Bacteria</taxon>
        <taxon>Pseudomonadati</taxon>
        <taxon>Pseudomonadota</taxon>
        <taxon>Gammaproteobacteria</taxon>
        <taxon>Pasteurellales</taxon>
        <taxon>Pasteurellaceae</taxon>
        <taxon>Gallibacterium</taxon>
    </lineage>
</organism>
<dbReference type="AlphaFoldDB" id="A0A930US44"/>
<gene>
    <name evidence="1" type="ORF">INT80_12360</name>
</gene>
<sequence length="102" mass="10781">MDKNTTLSVTGKMFGVNYFGGKDVDTIRSGVTENSRFWLGLGENGVELAQMSNSAIYAGAGEDKITVGGIAKQEGRGSIIECRKMVMTPSSNALQEISNVGS</sequence>
<name>A0A930US44_9PAST</name>
<accession>A0A930US44</accession>